<feature type="non-terminal residue" evidence="1">
    <location>
        <position position="223"/>
    </location>
</feature>
<evidence type="ECO:0000313" key="1">
    <source>
        <dbReference type="EMBL" id="KAF4682651.1"/>
    </source>
</evidence>
<gene>
    <name evidence="1" type="ORF">FOZ60_010282</name>
</gene>
<evidence type="ECO:0000313" key="2">
    <source>
        <dbReference type="Proteomes" id="UP000541610"/>
    </source>
</evidence>
<organism evidence="1 2">
    <name type="scientific">Perkinsus olseni</name>
    <name type="common">Perkinsus atlanticus</name>
    <dbReference type="NCBI Taxonomy" id="32597"/>
    <lineage>
        <taxon>Eukaryota</taxon>
        <taxon>Sar</taxon>
        <taxon>Alveolata</taxon>
        <taxon>Perkinsozoa</taxon>
        <taxon>Perkinsea</taxon>
        <taxon>Perkinsida</taxon>
        <taxon>Perkinsidae</taxon>
        <taxon>Perkinsus</taxon>
    </lineage>
</organism>
<accession>A0A7J6NHV3</accession>
<reference evidence="1 2" key="1">
    <citation type="submission" date="2020-04" db="EMBL/GenBank/DDBJ databases">
        <title>Perkinsus olseni comparative genomics.</title>
        <authorList>
            <person name="Bogema D.R."/>
        </authorList>
    </citation>
    <scope>NUCLEOTIDE SEQUENCE [LARGE SCALE GENOMIC DNA]</scope>
    <source>
        <strain evidence="1">00978-12</strain>
    </source>
</reference>
<dbReference type="EMBL" id="JABANP010000416">
    <property type="protein sequence ID" value="KAF4682651.1"/>
    <property type="molecule type" value="Genomic_DNA"/>
</dbReference>
<sequence>NAVESTAALLHLCRAFSVTVEEQAKLLEVTKWDKLPEGEWLRQDPKGMKKCDRHTVSGPTSEEEFTQGNEGLVAAIDKRASQPAAAWKMLLAARRAVCTKKSYDGVRGRLSASDDWRATELQDCAAVSLMSAYVIKIIRIGWNVKRHEDQGGHRIDHIRSRLGSYAEDELDGMSIAALMMMLDKIPKAGDVDSEFLTITRSLAYQGFDLTHTPELIWDICYRD</sequence>
<dbReference type="Proteomes" id="UP000541610">
    <property type="component" value="Unassembled WGS sequence"/>
</dbReference>
<protein>
    <submittedName>
        <fullName evidence="1">Uncharacterized protein</fullName>
    </submittedName>
</protein>
<comment type="caution">
    <text evidence="1">The sequence shown here is derived from an EMBL/GenBank/DDBJ whole genome shotgun (WGS) entry which is preliminary data.</text>
</comment>
<name>A0A7J6NHV3_PEROL</name>
<dbReference type="AlphaFoldDB" id="A0A7J6NHV3"/>
<proteinExistence type="predicted"/>